<sequence length="118" mass="13064">MPTFRREAPRRAQQAQASPTAGGRPWRRREDEQRRLRRSGLRKTLLCLTAGSFGACWGTADATDGCTEYTEWLASAPVDWTLCLETPTGGSSTDGLRLAPVHIISIFSSLLFSILSFF</sequence>
<gene>
    <name evidence="2" type="ORF">TEQG_05401</name>
</gene>
<dbReference type="HOGENOM" id="CLU_2074807_0_0_1"/>
<name>F2PWX9_TRIEC</name>
<dbReference type="EMBL" id="DS995747">
    <property type="protein sequence ID" value="EGE06397.1"/>
    <property type="molecule type" value="Genomic_DNA"/>
</dbReference>
<evidence type="ECO:0000313" key="2">
    <source>
        <dbReference type="EMBL" id="EGE06397.1"/>
    </source>
</evidence>
<reference evidence="3" key="1">
    <citation type="journal article" date="2012" name="MBio">
        <title>Comparative genome analysis of Trichophyton rubrum and related dermatophytes reveals candidate genes involved in infection.</title>
        <authorList>
            <person name="Martinez D.A."/>
            <person name="Oliver B.G."/>
            <person name="Graeser Y."/>
            <person name="Goldberg J.M."/>
            <person name="Li W."/>
            <person name="Martinez-Rossi N.M."/>
            <person name="Monod M."/>
            <person name="Shelest E."/>
            <person name="Barton R.C."/>
            <person name="Birch E."/>
            <person name="Brakhage A.A."/>
            <person name="Chen Z."/>
            <person name="Gurr S.J."/>
            <person name="Heiman D."/>
            <person name="Heitman J."/>
            <person name="Kosti I."/>
            <person name="Rossi A."/>
            <person name="Saif S."/>
            <person name="Samalova M."/>
            <person name="Saunders C.W."/>
            <person name="Shea T."/>
            <person name="Summerbell R.C."/>
            <person name="Xu J."/>
            <person name="Young S."/>
            <person name="Zeng Q."/>
            <person name="Birren B.W."/>
            <person name="Cuomo C.A."/>
            <person name="White T.C."/>
        </authorList>
    </citation>
    <scope>NUCLEOTIDE SEQUENCE [LARGE SCALE GENOMIC DNA]</scope>
    <source>
        <strain evidence="3">ATCC MYA-4606 / CBS 127.97</strain>
    </source>
</reference>
<feature type="region of interest" description="Disordered" evidence="1">
    <location>
        <begin position="1"/>
        <end position="33"/>
    </location>
</feature>
<feature type="compositionally biased region" description="Basic and acidic residues" evidence="1">
    <location>
        <begin position="1"/>
        <end position="10"/>
    </location>
</feature>
<evidence type="ECO:0000256" key="1">
    <source>
        <dbReference type="SAM" id="MobiDB-lite"/>
    </source>
</evidence>
<dbReference type="Proteomes" id="UP000009169">
    <property type="component" value="Unassembled WGS sequence"/>
</dbReference>
<accession>F2PWX9</accession>
<proteinExistence type="predicted"/>
<dbReference type="AlphaFoldDB" id="F2PWX9"/>
<evidence type="ECO:0000313" key="3">
    <source>
        <dbReference type="Proteomes" id="UP000009169"/>
    </source>
</evidence>
<organism evidence="2 3">
    <name type="scientific">Trichophyton equinum (strain ATCC MYA-4606 / CBS 127.97)</name>
    <name type="common">Horse ringworm fungus</name>
    <dbReference type="NCBI Taxonomy" id="559882"/>
    <lineage>
        <taxon>Eukaryota</taxon>
        <taxon>Fungi</taxon>
        <taxon>Dikarya</taxon>
        <taxon>Ascomycota</taxon>
        <taxon>Pezizomycotina</taxon>
        <taxon>Eurotiomycetes</taxon>
        <taxon>Eurotiomycetidae</taxon>
        <taxon>Onygenales</taxon>
        <taxon>Arthrodermataceae</taxon>
        <taxon>Trichophyton</taxon>
    </lineage>
</organism>
<keyword evidence="3" id="KW-1185">Reference proteome</keyword>
<dbReference type="VEuPathDB" id="FungiDB:TEQG_05401"/>
<protein>
    <submittedName>
        <fullName evidence="2">Uncharacterized protein</fullName>
    </submittedName>
</protein>